<reference evidence="1" key="2">
    <citation type="submission" date="2020-10" db="EMBL/GenBank/DDBJ databases">
        <authorList>
            <person name="Scholz U."/>
            <person name="Mascher M."/>
            <person name="Fiebig A."/>
        </authorList>
    </citation>
    <scope>NUCLEOTIDE SEQUENCE [LARGE SCALE GENOMIC DNA]</scope>
    <source>
        <strain evidence="1">cv. Morex</strain>
    </source>
</reference>
<keyword evidence="2" id="KW-1185">Reference proteome</keyword>
<dbReference type="AlphaFoldDB" id="A0A8I7BGG5"/>
<reference evidence="2" key="1">
    <citation type="journal article" date="2012" name="Nature">
        <title>A physical, genetic and functional sequence assembly of the barley genome.</title>
        <authorList>
            <consortium name="The International Barley Genome Sequencing Consortium"/>
            <person name="Mayer K.F."/>
            <person name="Waugh R."/>
            <person name="Brown J.W."/>
            <person name="Schulman A."/>
            <person name="Langridge P."/>
            <person name="Platzer M."/>
            <person name="Fincher G.B."/>
            <person name="Muehlbauer G.J."/>
            <person name="Sato K."/>
            <person name="Close T.J."/>
            <person name="Wise R.P."/>
            <person name="Stein N."/>
        </authorList>
    </citation>
    <scope>NUCLEOTIDE SEQUENCE [LARGE SCALE GENOMIC DNA]</scope>
    <source>
        <strain evidence="2">cv. Morex</strain>
    </source>
</reference>
<evidence type="ECO:0008006" key="3">
    <source>
        <dbReference type="Google" id="ProtNLM"/>
    </source>
</evidence>
<dbReference type="EnsemblPlants" id="HORVU.MOREX.r3.6HG0555220.1">
    <property type="protein sequence ID" value="HORVU.MOREX.r3.6HG0555220.1.CDS1"/>
    <property type="gene ID" value="HORVU.MOREX.r3.6HG0555220"/>
</dbReference>
<dbReference type="Gramene" id="HORVU.MOREX.r3.6HG0555220.1">
    <property type="protein sequence ID" value="HORVU.MOREX.r3.6HG0555220.1.CDS1"/>
    <property type="gene ID" value="HORVU.MOREX.r3.6HG0555220"/>
</dbReference>
<accession>A0A8I7BGG5</accession>
<proteinExistence type="predicted"/>
<evidence type="ECO:0000313" key="2">
    <source>
        <dbReference type="Proteomes" id="UP000011116"/>
    </source>
</evidence>
<dbReference type="PANTHER" id="PTHR47718:SF2">
    <property type="entry name" value="PROTEIN FAR1-RELATED SEQUENCE 5-LIKE"/>
    <property type="match status" value="1"/>
</dbReference>
<evidence type="ECO:0000313" key="1">
    <source>
        <dbReference type="EnsemblPlants" id="HORVU.MOREX.r3.6HG0555220.1.CDS1"/>
    </source>
</evidence>
<dbReference type="PANTHER" id="PTHR47718">
    <property type="entry name" value="OS01G0519700 PROTEIN"/>
    <property type="match status" value="1"/>
</dbReference>
<sequence>MPSKRKISTLQAFDIETADDSGIVPKAAHELASRQVGGSINLTYTPRDHKNYLRTKRQRELMYGEAGSMLKYFRDKKNENPAFEYDVQHDCEEQITNIFWADAKMIIDYAHFDDVITFDTTFGTNKEYKPFGVFVGFNHFREMVIFGATLL</sequence>
<name>A0A8I7BGG5_HORVV</name>
<organism evidence="1 2">
    <name type="scientific">Hordeum vulgare subsp. vulgare</name>
    <name type="common">Domesticated barley</name>
    <dbReference type="NCBI Taxonomy" id="112509"/>
    <lineage>
        <taxon>Eukaryota</taxon>
        <taxon>Viridiplantae</taxon>
        <taxon>Streptophyta</taxon>
        <taxon>Embryophyta</taxon>
        <taxon>Tracheophyta</taxon>
        <taxon>Spermatophyta</taxon>
        <taxon>Magnoliopsida</taxon>
        <taxon>Liliopsida</taxon>
        <taxon>Poales</taxon>
        <taxon>Poaceae</taxon>
        <taxon>BOP clade</taxon>
        <taxon>Pooideae</taxon>
        <taxon>Triticodae</taxon>
        <taxon>Triticeae</taxon>
        <taxon>Hordeinae</taxon>
        <taxon>Hordeum</taxon>
    </lineage>
</organism>
<reference evidence="1" key="3">
    <citation type="submission" date="2022-01" db="UniProtKB">
        <authorList>
            <consortium name="EnsemblPlants"/>
        </authorList>
    </citation>
    <scope>IDENTIFICATION</scope>
    <source>
        <strain evidence="1">subsp. vulgare</strain>
    </source>
</reference>
<dbReference type="Proteomes" id="UP000011116">
    <property type="component" value="Chromosome 6H"/>
</dbReference>
<protein>
    <recommendedName>
        <fullName evidence="3">Protein FAR1-RELATED SEQUENCE</fullName>
    </recommendedName>
</protein>